<dbReference type="SUPFAM" id="SSF53137">
    <property type="entry name" value="Translational machinery components"/>
    <property type="match status" value="1"/>
</dbReference>
<dbReference type="Proteomes" id="UP000827721">
    <property type="component" value="Unassembled WGS sequence"/>
</dbReference>
<name>A0ABQ8HN48_9ROSI</name>
<dbReference type="InterPro" id="IPR001971">
    <property type="entry name" value="Ribosomal_uS11"/>
</dbReference>
<comment type="similarity">
    <text evidence="1 4">Belongs to the universal ribosomal protein uS11 family.</text>
</comment>
<reference evidence="6 7" key="1">
    <citation type="submission" date="2021-02" db="EMBL/GenBank/DDBJ databases">
        <title>Plant Genome Project.</title>
        <authorList>
            <person name="Zhang R.-G."/>
        </authorList>
    </citation>
    <scope>NUCLEOTIDE SEQUENCE [LARGE SCALE GENOMIC DNA]</scope>
    <source>
        <tissue evidence="6">Leaves</tissue>
    </source>
</reference>
<protein>
    <recommendedName>
        <fullName evidence="5">Disease resistance protein At4g27190-like leucine-rich repeats domain-containing protein</fullName>
    </recommendedName>
</protein>
<comment type="caution">
    <text evidence="6">The sequence shown here is derived from an EMBL/GenBank/DDBJ whole genome shotgun (WGS) entry which is preliminary data.</text>
</comment>
<proteinExistence type="inferred from homology"/>
<dbReference type="Pfam" id="PF23247">
    <property type="entry name" value="LRR_RPS2"/>
    <property type="match status" value="1"/>
</dbReference>
<evidence type="ECO:0000256" key="2">
    <source>
        <dbReference type="ARBA" id="ARBA00022980"/>
    </source>
</evidence>
<evidence type="ECO:0000313" key="6">
    <source>
        <dbReference type="EMBL" id="KAH7565677.1"/>
    </source>
</evidence>
<accession>A0ABQ8HN48</accession>
<dbReference type="Gene3D" id="3.30.420.80">
    <property type="entry name" value="Ribosomal protein S11"/>
    <property type="match status" value="2"/>
</dbReference>
<sequence length="390" mass="43202">MCERLLSLKSLEVSDCGSLEELFHLQGKILEEGNSSAAATQSRELSFSNLQNLRVTFCKSLKNLFANEGVSAQEVPARFCFPELTSLKLIELPKLRNFYPGRHKVKGSLLKTLGLSHCDTDEECQMQQSLLLEEHCDELMTLFLSNMCERLLSLESLVVSGCGSLEEIFDLQGIISEGGNSIAVATQSRELSFSNLQNLRVSRCLCLKNLFAASIVASEGVSAQEVLARFCFRKLTSLELIHLPKLRNFYPGRYKVKGPVLKTLNLSSGATDEECQMQQSLLLEESRRKVREPKEENVTLGPAVRDLEHVFSVVHIFASFNDTFIELGITALHIKLKAAGGNKTKTPGPGAQSALRAFAHSGMKIGRIEDVTPIPTDSTRRKGGRRGRRL</sequence>
<evidence type="ECO:0000259" key="5">
    <source>
        <dbReference type="Pfam" id="PF23247"/>
    </source>
</evidence>
<evidence type="ECO:0000313" key="7">
    <source>
        <dbReference type="Proteomes" id="UP000827721"/>
    </source>
</evidence>
<dbReference type="PROSITE" id="PS00054">
    <property type="entry name" value="RIBOSOMAL_S11"/>
    <property type="match status" value="1"/>
</dbReference>
<gene>
    <name evidence="6" type="ORF">JRO89_XS09G0245100</name>
</gene>
<feature type="domain" description="Disease resistance protein At4g27190-like leucine-rich repeats" evidence="5">
    <location>
        <begin position="133"/>
        <end position="176"/>
    </location>
</feature>
<keyword evidence="2 4" id="KW-0689">Ribosomal protein</keyword>
<dbReference type="InterPro" id="IPR018102">
    <property type="entry name" value="Ribosomal_uS11_CS"/>
</dbReference>
<keyword evidence="3 4" id="KW-0687">Ribonucleoprotein</keyword>
<dbReference type="PANTHER" id="PTHR11759">
    <property type="entry name" value="40S RIBOSOMAL PROTEIN S14/30S RIBOSOMAL PROTEIN S11"/>
    <property type="match status" value="1"/>
</dbReference>
<dbReference type="Pfam" id="PF00411">
    <property type="entry name" value="Ribosomal_S11"/>
    <property type="match status" value="1"/>
</dbReference>
<keyword evidence="7" id="KW-1185">Reference proteome</keyword>
<evidence type="ECO:0000256" key="1">
    <source>
        <dbReference type="ARBA" id="ARBA00006194"/>
    </source>
</evidence>
<dbReference type="InterPro" id="IPR036967">
    <property type="entry name" value="Ribosomal_uS11_sf"/>
</dbReference>
<evidence type="ECO:0000256" key="3">
    <source>
        <dbReference type="ARBA" id="ARBA00023274"/>
    </source>
</evidence>
<evidence type="ECO:0000256" key="4">
    <source>
        <dbReference type="RuleBase" id="RU003629"/>
    </source>
</evidence>
<organism evidence="6 7">
    <name type="scientific">Xanthoceras sorbifolium</name>
    <dbReference type="NCBI Taxonomy" id="99658"/>
    <lineage>
        <taxon>Eukaryota</taxon>
        <taxon>Viridiplantae</taxon>
        <taxon>Streptophyta</taxon>
        <taxon>Embryophyta</taxon>
        <taxon>Tracheophyta</taxon>
        <taxon>Spermatophyta</taxon>
        <taxon>Magnoliopsida</taxon>
        <taxon>eudicotyledons</taxon>
        <taxon>Gunneridae</taxon>
        <taxon>Pentapetalae</taxon>
        <taxon>rosids</taxon>
        <taxon>malvids</taxon>
        <taxon>Sapindales</taxon>
        <taxon>Sapindaceae</taxon>
        <taxon>Xanthoceroideae</taxon>
        <taxon>Xanthoceras</taxon>
    </lineage>
</organism>
<dbReference type="EMBL" id="JAFEMO010000009">
    <property type="protein sequence ID" value="KAH7565677.1"/>
    <property type="molecule type" value="Genomic_DNA"/>
</dbReference>
<dbReference type="InterPro" id="IPR057135">
    <property type="entry name" value="At4g27190-like_LRR"/>
</dbReference>
<dbReference type="SUPFAM" id="SSF52047">
    <property type="entry name" value="RNI-like"/>
    <property type="match status" value="1"/>
</dbReference>